<evidence type="ECO:0000313" key="3">
    <source>
        <dbReference type="Proteomes" id="UP000325177"/>
    </source>
</evidence>
<keyword evidence="3" id="KW-1185">Reference proteome</keyword>
<accession>A0A5P1UT84</accession>
<gene>
    <name evidence="2" type="ORF">F2A31_03525</name>
</gene>
<keyword evidence="1" id="KW-0472">Membrane</keyword>
<feature type="transmembrane region" description="Helical" evidence="1">
    <location>
        <begin position="162"/>
        <end position="179"/>
    </location>
</feature>
<keyword evidence="1" id="KW-0812">Transmembrane</keyword>
<proteinExistence type="predicted"/>
<evidence type="ECO:0000313" key="2">
    <source>
        <dbReference type="EMBL" id="QER38817.1"/>
    </source>
</evidence>
<dbReference type="AlphaFoldDB" id="A0A5P1UT84"/>
<evidence type="ECO:0000256" key="1">
    <source>
        <dbReference type="SAM" id="Phobius"/>
    </source>
</evidence>
<feature type="transmembrane region" description="Helical" evidence="1">
    <location>
        <begin position="132"/>
        <end position="150"/>
    </location>
</feature>
<dbReference type="RefSeq" id="WP_150025206.1">
    <property type="nucleotide sequence ID" value="NZ_CP043909.1"/>
</dbReference>
<protein>
    <submittedName>
        <fullName evidence="2">Uncharacterized protein</fullName>
    </submittedName>
</protein>
<sequence>MEFINPISTIIAVIVAIFSIPKSLHSINEFRRKKFKDELENYKEYFEKFYNCEKNIYPKLLQDKAAQNITRTQETSAYLVNYFINLHEKNLVNFDKVTEHYHWGNRFILIEDQGSTIIFKPKRFLSKRVCSINYFLYAFFIGIGIFIFLGKIDLFNAEWLNNFFGIANLILGIACLRTADDMHEALKFLKLINLPTRELSTRDEKLNSPTESNN</sequence>
<organism evidence="2 3">
    <name type="scientific">Acinetobacter suaedae</name>
    <dbReference type="NCBI Taxonomy" id="2609668"/>
    <lineage>
        <taxon>Bacteria</taxon>
        <taxon>Pseudomonadati</taxon>
        <taxon>Pseudomonadota</taxon>
        <taxon>Gammaproteobacteria</taxon>
        <taxon>Moraxellales</taxon>
        <taxon>Moraxellaceae</taxon>
        <taxon>Acinetobacter</taxon>
    </lineage>
</organism>
<reference evidence="2 3" key="1">
    <citation type="submission" date="2019-09" db="EMBL/GenBank/DDBJ databases">
        <title>Acinetobacter sp. C16S1 isolated from saline soil.</title>
        <authorList>
            <person name="Xu L."/>
            <person name="Sun J.-Q."/>
        </authorList>
    </citation>
    <scope>NUCLEOTIDE SEQUENCE [LARGE SCALE GENOMIC DNA]</scope>
    <source>
        <strain evidence="2 3">C16S1</strain>
    </source>
</reference>
<dbReference type="EMBL" id="CP043909">
    <property type="protein sequence ID" value="QER38817.1"/>
    <property type="molecule type" value="Genomic_DNA"/>
</dbReference>
<dbReference type="KEGG" id="asue:F2A31_03525"/>
<feature type="transmembrane region" description="Helical" evidence="1">
    <location>
        <begin position="6"/>
        <end position="24"/>
    </location>
</feature>
<dbReference type="Proteomes" id="UP000325177">
    <property type="component" value="Chromosome"/>
</dbReference>
<name>A0A5P1UT84_9GAMM</name>
<keyword evidence="1" id="KW-1133">Transmembrane helix</keyword>